<evidence type="ECO:0000256" key="1">
    <source>
        <dbReference type="SAM" id="SignalP"/>
    </source>
</evidence>
<accession>A0A0H2S2U6</accession>
<dbReference type="AlphaFoldDB" id="A0A0H2S2U6"/>
<protein>
    <submittedName>
        <fullName evidence="2">Uncharacterized protein</fullName>
    </submittedName>
</protein>
<proteinExistence type="predicted"/>
<dbReference type="Gene3D" id="3.40.630.30">
    <property type="match status" value="1"/>
</dbReference>
<organism evidence="2 3">
    <name type="scientific">Schizopora paradoxa</name>
    <dbReference type="NCBI Taxonomy" id="27342"/>
    <lineage>
        <taxon>Eukaryota</taxon>
        <taxon>Fungi</taxon>
        <taxon>Dikarya</taxon>
        <taxon>Basidiomycota</taxon>
        <taxon>Agaricomycotina</taxon>
        <taxon>Agaricomycetes</taxon>
        <taxon>Hymenochaetales</taxon>
        <taxon>Schizoporaceae</taxon>
        <taxon>Schizopora</taxon>
    </lineage>
</organism>
<name>A0A0H2S2U6_9AGAM</name>
<feature type="signal peptide" evidence="1">
    <location>
        <begin position="1"/>
        <end position="25"/>
    </location>
</feature>
<evidence type="ECO:0000313" key="2">
    <source>
        <dbReference type="EMBL" id="KLO18212.1"/>
    </source>
</evidence>
<dbReference type="InParanoid" id="A0A0H2S2U6"/>
<dbReference type="OrthoDB" id="4738875at2759"/>
<keyword evidence="3" id="KW-1185">Reference proteome</keyword>
<sequence>MPQVIFKSTSLLVLYLLIAAPCSTPESDIEAVAKIMHDALLDDVFFNFLIAGHKELFYEMQLAIVKAGLMGGQVYLAEDASGAVIGGTVWFGPGHELLDSEEQHNAGFNRFMQPLTQGSTDLPWGPELWRNDEEINIRLAEK</sequence>
<keyword evidence="1" id="KW-0732">Signal</keyword>
<feature type="chain" id="PRO_5005202373" evidence="1">
    <location>
        <begin position="26"/>
        <end position="142"/>
    </location>
</feature>
<gene>
    <name evidence="2" type="ORF">SCHPADRAFT_936290</name>
</gene>
<dbReference type="EMBL" id="KQ085896">
    <property type="protein sequence ID" value="KLO18212.1"/>
    <property type="molecule type" value="Genomic_DNA"/>
</dbReference>
<evidence type="ECO:0000313" key="3">
    <source>
        <dbReference type="Proteomes" id="UP000053477"/>
    </source>
</evidence>
<reference evidence="2 3" key="1">
    <citation type="submission" date="2015-04" db="EMBL/GenBank/DDBJ databases">
        <title>Complete genome sequence of Schizopora paradoxa KUC8140, a cosmopolitan wood degrader in East Asia.</title>
        <authorList>
            <consortium name="DOE Joint Genome Institute"/>
            <person name="Min B."/>
            <person name="Park H."/>
            <person name="Jang Y."/>
            <person name="Kim J.-J."/>
            <person name="Kim K.H."/>
            <person name="Pangilinan J."/>
            <person name="Lipzen A."/>
            <person name="Riley R."/>
            <person name="Grigoriev I.V."/>
            <person name="Spatafora J.W."/>
            <person name="Choi I.-G."/>
        </authorList>
    </citation>
    <scope>NUCLEOTIDE SEQUENCE [LARGE SCALE GENOMIC DNA]</scope>
    <source>
        <strain evidence="2 3">KUC8140</strain>
    </source>
</reference>
<dbReference type="Proteomes" id="UP000053477">
    <property type="component" value="Unassembled WGS sequence"/>
</dbReference>